<name>A0ACC3DRE9_9PEZI</name>
<accession>A0ACC3DRE9</accession>
<comment type="caution">
    <text evidence="1">The sequence shown here is derived from an EMBL/GenBank/DDBJ whole genome shotgun (WGS) entry which is preliminary data.</text>
</comment>
<gene>
    <name evidence="1" type="ORF">LTS18_005718</name>
</gene>
<sequence length="107" mass="11095">SIRSESDNKSLTAGASASEDLHRTDPVRLNFSTLKTASITAHLTGPSASTLIQYARACGRDMILYLPYGASSSLPSTCSYSSSSSTPSPFSSAIAAATMESQTPTQA</sequence>
<reference evidence="1" key="1">
    <citation type="submission" date="2024-09" db="EMBL/GenBank/DDBJ databases">
        <title>Black Yeasts Isolated from many extreme environments.</title>
        <authorList>
            <person name="Coleine C."/>
            <person name="Stajich J.E."/>
            <person name="Selbmann L."/>
        </authorList>
    </citation>
    <scope>NUCLEOTIDE SEQUENCE</scope>
    <source>
        <strain evidence="1">CCFEE 5737</strain>
    </source>
</reference>
<feature type="non-terminal residue" evidence="1">
    <location>
        <position position="1"/>
    </location>
</feature>
<evidence type="ECO:0000313" key="2">
    <source>
        <dbReference type="Proteomes" id="UP001186974"/>
    </source>
</evidence>
<keyword evidence="2" id="KW-1185">Reference proteome</keyword>
<organism evidence="1 2">
    <name type="scientific">Coniosporium uncinatum</name>
    <dbReference type="NCBI Taxonomy" id="93489"/>
    <lineage>
        <taxon>Eukaryota</taxon>
        <taxon>Fungi</taxon>
        <taxon>Dikarya</taxon>
        <taxon>Ascomycota</taxon>
        <taxon>Pezizomycotina</taxon>
        <taxon>Dothideomycetes</taxon>
        <taxon>Dothideomycetes incertae sedis</taxon>
        <taxon>Coniosporium</taxon>
    </lineage>
</organism>
<dbReference type="Proteomes" id="UP001186974">
    <property type="component" value="Unassembled WGS sequence"/>
</dbReference>
<evidence type="ECO:0000313" key="1">
    <source>
        <dbReference type="EMBL" id="KAK3079110.1"/>
    </source>
</evidence>
<dbReference type="EMBL" id="JAWDJW010001370">
    <property type="protein sequence ID" value="KAK3079110.1"/>
    <property type="molecule type" value="Genomic_DNA"/>
</dbReference>
<protein>
    <submittedName>
        <fullName evidence="1">Uncharacterized protein</fullName>
    </submittedName>
</protein>
<proteinExistence type="predicted"/>